<dbReference type="InterPro" id="IPR042110">
    <property type="entry name" value="Adenylosuccinate_synth_dom2"/>
</dbReference>
<dbReference type="CDD" id="cd03108">
    <property type="entry name" value="AdSS"/>
    <property type="match status" value="1"/>
</dbReference>
<dbReference type="GO" id="GO:0046872">
    <property type="term" value="F:metal ion binding"/>
    <property type="evidence" value="ECO:0007669"/>
    <property type="project" value="UniProtKB-KW"/>
</dbReference>
<dbReference type="PANTHER" id="PTHR11846">
    <property type="entry name" value="ADENYLOSUCCINATE SYNTHETASE"/>
    <property type="match status" value="1"/>
</dbReference>
<protein>
    <recommendedName>
        <fullName evidence="9">Adenylosuccinate synthetase</fullName>
    </recommendedName>
</protein>
<comment type="caution">
    <text evidence="8">The sequence shown here is derived from an EMBL/GenBank/DDBJ whole genome shotgun (WGS) entry which is preliminary data.</text>
</comment>
<sequence length="333" mass="35956">MPATVVVGGFFGDEGKGKIISYLALHDNPTVVVRGGAGPNAGHTVQEGDKVYKIRMLPSGFLNKNAKVLIGPGVVVNPEVFLKEIKDFEASGRAFIDRHCGIIEESHLNQDSKGELKEKIGSTGSGTGPANAERAMRTLKLGKDIPSLSEYIVDVPDLINSALKNNENVLVEGTQGTFLSLWHGTYPFVTSKDVTASGICADVGLGPTNVNEVIVVFKSYVTRVGKGPLENELEPDELSKRGWSEFGTVTGRPRRASEFNFELAKRAIMLNSATQIAITKLDVRFPDSEGKTSYDDLSVEAKSFIKKIEDELGVPVTIIGTGPAINQIIDRRK</sequence>
<keyword evidence="6" id="KW-0460">Magnesium</keyword>
<dbReference type="InterPro" id="IPR001114">
    <property type="entry name" value="Adenylosuccinate_synthetase"/>
</dbReference>
<dbReference type="FunFam" id="3.40.440.10:FF:000005">
    <property type="entry name" value="Adenylosuccinate synthetase"/>
    <property type="match status" value="1"/>
</dbReference>
<dbReference type="GO" id="GO:0004019">
    <property type="term" value="F:adenylosuccinate synthase activity"/>
    <property type="evidence" value="ECO:0007669"/>
    <property type="project" value="InterPro"/>
</dbReference>
<evidence type="ECO:0000256" key="3">
    <source>
        <dbReference type="ARBA" id="ARBA00022723"/>
    </source>
</evidence>
<dbReference type="AlphaFoldDB" id="A0A0F9F4Y5"/>
<evidence type="ECO:0000256" key="6">
    <source>
        <dbReference type="ARBA" id="ARBA00022842"/>
    </source>
</evidence>
<dbReference type="GO" id="GO:0005737">
    <property type="term" value="C:cytoplasm"/>
    <property type="evidence" value="ECO:0007669"/>
    <property type="project" value="TreeGrafter"/>
</dbReference>
<dbReference type="SMART" id="SM00788">
    <property type="entry name" value="Adenylsucc_synt"/>
    <property type="match status" value="1"/>
</dbReference>
<organism evidence="8">
    <name type="scientific">marine sediment metagenome</name>
    <dbReference type="NCBI Taxonomy" id="412755"/>
    <lineage>
        <taxon>unclassified sequences</taxon>
        <taxon>metagenomes</taxon>
        <taxon>ecological metagenomes</taxon>
    </lineage>
</organism>
<evidence type="ECO:0000256" key="1">
    <source>
        <dbReference type="ARBA" id="ARBA00022490"/>
    </source>
</evidence>
<dbReference type="Pfam" id="PF00709">
    <property type="entry name" value="Adenylsucc_synt"/>
    <property type="match status" value="2"/>
</dbReference>
<dbReference type="Gene3D" id="3.90.170.10">
    <property type="entry name" value="Adenylosuccinate Synthetase, subunit A, domain 3"/>
    <property type="match status" value="2"/>
</dbReference>
<dbReference type="EMBL" id="LAZR01031956">
    <property type="protein sequence ID" value="KKL52270.1"/>
    <property type="molecule type" value="Genomic_DNA"/>
</dbReference>
<dbReference type="GO" id="GO:0046040">
    <property type="term" value="P:IMP metabolic process"/>
    <property type="evidence" value="ECO:0007669"/>
    <property type="project" value="TreeGrafter"/>
</dbReference>
<proteinExistence type="inferred from homology"/>
<dbReference type="SUPFAM" id="SSF52540">
    <property type="entry name" value="P-loop containing nucleoside triphosphate hydrolases"/>
    <property type="match status" value="1"/>
</dbReference>
<keyword evidence="1" id="KW-0963">Cytoplasm</keyword>
<dbReference type="HAMAP" id="MF_00011">
    <property type="entry name" value="Adenylosucc_synth"/>
    <property type="match status" value="1"/>
</dbReference>
<dbReference type="InterPro" id="IPR042111">
    <property type="entry name" value="Adenylosuccinate_synth_dom3"/>
</dbReference>
<accession>A0A0F9F4Y5</accession>
<dbReference type="InterPro" id="IPR018220">
    <property type="entry name" value="Adenylosuccin_syn_GTP-bd"/>
</dbReference>
<evidence type="ECO:0000256" key="4">
    <source>
        <dbReference type="ARBA" id="ARBA00022741"/>
    </source>
</evidence>
<dbReference type="NCBIfam" id="NF003295">
    <property type="entry name" value="PRK04293.1"/>
    <property type="match status" value="1"/>
</dbReference>
<evidence type="ECO:0000256" key="7">
    <source>
        <dbReference type="ARBA" id="ARBA00023134"/>
    </source>
</evidence>
<keyword evidence="4" id="KW-0547">Nucleotide-binding</keyword>
<evidence type="ECO:0008006" key="9">
    <source>
        <dbReference type="Google" id="ProtNLM"/>
    </source>
</evidence>
<dbReference type="GO" id="GO:0005525">
    <property type="term" value="F:GTP binding"/>
    <property type="evidence" value="ECO:0007669"/>
    <property type="project" value="UniProtKB-KW"/>
</dbReference>
<dbReference type="PANTHER" id="PTHR11846:SF0">
    <property type="entry name" value="ADENYLOSUCCINATE SYNTHETASE"/>
    <property type="match status" value="1"/>
</dbReference>
<keyword evidence="2" id="KW-0436">Ligase</keyword>
<keyword evidence="3" id="KW-0479">Metal-binding</keyword>
<dbReference type="Gene3D" id="3.40.440.10">
    <property type="entry name" value="Adenylosuccinate Synthetase, subunit A, domain 1"/>
    <property type="match status" value="2"/>
</dbReference>
<dbReference type="InterPro" id="IPR042109">
    <property type="entry name" value="Adenylosuccinate_synth_dom1"/>
</dbReference>
<dbReference type="FunFam" id="3.40.440.10:FF:000007">
    <property type="entry name" value="Adenylosuccinate synthetase"/>
    <property type="match status" value="1"/>
</dbReference>
<name>A0A0F9F4Y5_9ZZZZ</name>
<evidence type="ECO:0000256" key="5">
    <source>
        <dbReference type="ARBA" id="ARBA00022755"/>
    </source>
</evidence>
<gene>
    <name evidence="8" type="ORF">LCGC14_2287170</name>
</gene>
<dbReference type="PROSITE" id="PS01266">
    <property type="entry name" value="ADENYLOSUCCIN_SYN_1"/>
    <property type="match status" value="1"/>
</dbReference>
<reference evidence="8" key="1">
    <citation type="journal article" date="2015" name="Nature">
        <title>Complex archaea that bridge the gap between prokaryotes and eukaryotes.</title>
        <authorList>
            <person name="Spang A."/>
            <person name="Saw J.H."/>
            <person name="Jorgensen S.L."/>
            <person name="Zaremba-Niedzwiedzka K."/>
            <person name="Martijn J."/>
            <person name="Lind A.E."/>
            <person name="van Eijk R."/>
            <person name="Schleper C."/>
            <person name="Guy L."/>
            <person name="Ettema T.J."/>
        </authorList>
    </citation>
    <scope>NUCLEOTIDE SEQUENCE</scope>
</reference>
<keyword evidence="7" id="KW-0342">GTP-binding</keyword>
<dbReference type="Gene3D" id="1.10.300.10">
    <property type="entry name" value="Adenylosuccinate Synthetase, subunit A, domain 2"/>
    <property type="match status" value="1"/>
</dbReference>
<evidence type="ECO:0000313" key="8">
    <source>
        <dbReference type="EMBL" id="KKL52270.1"/>
    </source>
</evidence>
<keyword evidence="5" id="KW-0658">Purine biosynthesis</keyword>
<dbReference type="InterPro" id="IPR027417">
    <property type="entry name" value="P-loop_NTPase"/>
</dbReference>
<evidence type="ECO:0000256" key="2">
    <source>
        <dbReference type="ARBA" id="ARBA00022598"/>
    </source>
</evidence>
<dbReference type="GO" id="GO:0044208">
    <property type="term" value="P:'de novo' AMP biosynthetic process"/>
    <property type="evidence" value="ECO:0007669"/>
    <property type="project" value="TreeGrafter"/>
</dbReference>